<gene>
    <name evidence="4" type="ORF">HD593_011360</name>
</gene>
<evidence type="ECO:0000313" key="4">
    <source>
        <dbReference type="EMBL" id="MBB6556565.1"/>
    </source>
</evidence>
<evidence type="ECO:0000259" key="3">
    <source>
        <dbReference type="PROSITE" id="PS50075"/>
    </source>
</evidence>
<dbReference type="SMART" id="SM00823">
    <property type="entry name" value="PKS_PP"/>
    <property type="match status" value="1"/>
</dbReference>
<dbReference type="RefSeq" id="WP_185110980.1">
    <property type="nucleotide sequence ID" value="NZ_JACHMI010000001.1"/>
</dbReference>
<feature type="domain" description="Carrier" evidence="3">
    <location>
        <begin position="3"/>
        <end position="81"/>
    </location>
</feature>
<dbReference type="SUPFAM" id="SSF47336">
    <property type="entry name" value="ACP-like"/>
    <property type="match status" value="1"/>
</dbReference>
<dbReference type="InterPro" id="IPR020806">
    <property type="entry name" value="PKS_PP-bd"/>
</dbReference>
<proteinExistence type="predicted"/>
<accession>A0A7X0P769</accession>
<dbReference type="Proteomes" id="UP000565579">
    <property type="component" value="Unassembled WGS sequence"/>
</dbReference>
<keyword evidence="1" id="KW-0596">Phosphopantetheine</keyword>
<dbReference type="Gene3D" id="1.10.1200.10">
    <property type="entry name" value="ACP-like"/>
    <property type="match status" value="1"/>
</dbReference>
<keyword evidence="5" id="KW-1185">Reference proteome</keyword>
<dbReference type="GO" id="GO:0031177">
    <property type="term" value="F:phosphopantetheine binding"/>
    <property type="evidence" value="ECO:0007669"/>
    <property type="project" value="InterPro"/>
</dbReference>
<evidence type="ECO:0000256" key="2">
    <source>
        <dbReference type="ARBA" id="ARBA00022553"/>
    </source>
</evidence>
<dbReference type="PROSITE" id="PS00012">
    <property type="entry name" value="PHOSPHOPANTETHEINE"/>
    <property type="match status" value="1"/>
</dbReference>
<evidence type="ECO:0000256" key="1">
    <source>
        <dbReference type="ARBA" id="ARBA00022450"/>
    </source>
</evidence>
<dbReference type="EMBL" id="JACHMI010000001">
    <property type="protein sequence ID" value="MBB6556565.1"/>
    <property type="molecule type" value="Genomic_DNA"/>
</dbReference>
<name>A0A7X0P769_9ACTN</name>
<keyword evidence="2" id="KW-0597">Phosphoprotein</keyword>
<protein>
    <submittedName>
        <fullName evidence="4">Act minimal PKS acyl carrier protein</fullName>
    </submittedName>
</protein>
<dbReference type="InterPro" id="IPR009081">
    <property type="entry name" value="PP-bd_ACP"/>
</dbReference>
<dbReference type="Pfam" id="PF00550">
    <property type="entry name" value="PP-binding"/>
    <property type="match status" value="1"/>
</dbReference>
<dbReference type="PROSITE" id="PS50075">
    <property type="entry name" value="CARRIER"/>
    <property type="match status" value="1"/>
</dbReference>
<sequence>MKELTLDDLRHLMRISAGEDESTDLDGDIIDAGFRDLGYDSLAVLELASRLERDWGVVVPDEVAATLETPRAVLDYVNERAAVK</sequence>
<dbReference type="InterPro" id="IPR036736">
    <property type="entry name" value="ACP-like_sf"/>
</dbReference>
<dbReference type="InterPro" id="IPR006162">
    <property type="entry name" value="Ppantetheine_attach_site"/>
</dbReference>
<dbReference type="AlphaFoldDB" id="A0A7X0P769"/>
<reference evidence="4 5" key="1">
    <citation type="submission" date="2020-08" db="EMBL/GenBank/DDBJ databases">
        <title>Sequencing the genomes of 1000 actinobacteria strains.</title>
        <authorList>
            <person name="Klenk H.-P."/>
        </authorList>
    </citation>
    <scope>NUCLEOTIDE SEQUENCE [LARGE SCALE GENOMIC DNA]</scope>
    <source>
        <strain evidence="4 5">DSM 43768</strain>
    </source>
</reference>
<comment type="caution">
    <text evidence="4">The sequence shown here is derived from an EMBL/GenBank/DDBJ whole genome shotgun (WGS) entry which is preliminary data.</text>
</comment>
<organism evidence="4 5">
    <name type="scientific">Nonomuraea rubra</name>
    <dbReference type="NCBI Taxonomy" id="46180"/>
    <lineage>
        <taxon>Bacteria</taxon>
        <taxon>Bacillati</taxon>
        <taxon>Actinomycetota</taxon>
        <taxon>Actinomycetes</taxon>
        <taxon>Streptosporangiales</taxon>
        <taxon>Streptosporangiaceae</taxon>
        <taxon>Nonomuraea</taxon>
    </lineage>
</organism>
<evidence type="ECO:0000313" key="5">
    <source>
        <dbReference type="Proteomes" id="UP000565579"/>
    </source>
</evidence>